<name>A0A9N8DVX3_9STRA</name>
<dbReference type="EMBL" id="CAICTM010000411">
    <property type="protein sequence ID" value="CAB9509958.1"/>
    <property type="molecule type" value="Genomic_DNA"/>
</dbReference>
<proteinExistence type="predicted"/>
<dbReference type="Proteomes" id="UP001153069">
    <property type="component" value="Unassembled WGS sequence"/>
</dbReference>
<keyword evidence="2" id="KW-1185">Reference proteome</keyword>
<dbReference type="AlphaFoldDB" id="A0A9N8DVX3"/>
<organism evidence="1 2">
    <name type="scientific">Seminavis robusta</name>
    <dbReference type="NCBI Taxonomy" id="568900"/>
    <lineage>
        <taxon>Eukaryota</taxon>
        <taxon>Sar</taxon>
        <taxon>Stramenopiles</taxon>
        <taxon>Ochrophyta</taxon>
        <taxon>Bacillariophyta</taxon>
        <taxon>Bacillariophyceae</taxon>
        <taxon>Bacillariophycidae</taxon>
        <taxon>Naviculales</taxon>
        <taxon>Naviculaceae</taxon>
        <taxon>Seminavis</taxon>
    </lineage>
</organism>
<protein>
    <submittedName>
        <fullName evidence="1">Uncharacterized protein</fullName>
    </submittedName>
</protein>
<accession>A0A9N8DVX3</accession>
<sequence>MEIQCFRYTDPETLGSSKPLTSLSFFFPFRGGMGSEKERGGEAKKVTSPKKHLFRCFFAHNFSFLTFWVISDVARSSHILKEEWRKIAKNKLVQNEHVQTCLRWSCLHLSGSSPVALRFIPKSHLLPLFCLP</sequence>
<evidence type="ECO:0000313" key="1">
    <source>
        <dbReference type="EMBL" id="CAB9509958.1"/>
    </source>
</evidence>
<reference evidence="1" key="1">
    <citation type="submission" date="2020-06" db="EMBL/GenBank/DDBJ databases">
        <authorList>
            <consortium name="Plant Systems Biology data submission"/>
        </authorList>
    </citation>
    <scope>NUCLEOTIDE SEQUENCE</scope>
    <source>
        <strain evidence="1">D6</strain>
    </source>
</reference>
<gene>
    <name evidence="1" type="ORF">SEMRO_412_G137881.1</name>
</gene>
<comment type="caution">
    <text evidence="1">The sequence shown here is derived from an EMBL/GenBank/DDBJ whole genome shotgun (WGS) entry which is preliminary data.</text>
</comment>
<evidence type="ECO:0000313" key="2">
    <source>
        <dbReference type="Proteomes" id="UP001153069"/>
    </source>
</evidence>